<comment type="caution">
    <text evidence="1">The sequence shown here is derived from an EMBL/GenBank/DDBJ whole genome shotgun (WGS) entry which is preliminary data.</text>
</comment>
<dbReference type="RefSeq" id="WP_161925552.1">
    <property type="nucleotide sequence ID" value="NZ_BJOU01000001.1"/>
</dbReference>
<dbReference type="Proteomes" id="UP000444980">
    <property type="component" value="Unassembled WGS sequence"/>
</dbReference>
<evidence type="ECO:0000313" key="2">
    <source>
        <dbReference type="Proteomes" id="UP000444980"/>
    </source>
</evidence>
<protein>
    <recommendedName>
        <fullName evidence="3">GIY-YIG domain-containing protein</fullName>
    </recommendedName>
</protein>
<organism evidence="1 2">
    <name type="scientific">Gordonia crocea</name>
    <dbReference type="NCBI Taxonomy" id="589162"/>
    <lineage>
        <taxon>Bacteria</taxon>
        <taxon>Bacillati</taxon>
        <taxon>Actinomycetota</taxon>
        <taxon>Actinomycetes</taxon>
        <taxon>Mycobacteriales</taxon>
        <taxon>Gordoniaceae</taxon>
        <taxon>Gordonia</taxon>
    </lineage>
</organism>
<gene>
    <name evidence="1" type="ORF">nbrc107697_00610</name>
</gene>
<reference evidence="2" key="1">
    <citation type="submission" date="2019-06" db="EMBL/GenBank/DDBJ databases">
        <title>Gordonia isolated from sludge of a wastewater treatment plant.</title>
        <authorList>
            <person name="Tamura T."/>
            <person name="Aoyama K."/>
            <person name="Kang Y."/>
            <person name="Saito S."/>
            <person name="Akiyama N."/>
            <person name="Yazawa K."/>
            <person name="Gonoi T."/>
            <person name="Mikami Y."/>
        </authorList>
    </citation>
    <scope>NUCLEOTIDE SEQUENCE [LARGE SCALE GENOMIC DNA]</scope>
    <source>
        <strain evidence="2">NBRC 107697</strain>
    </source>
</reference>
<sequence>MSDIRDTFYAMGSDVDKWATRYGFAKSIPFDGRRTKVGDPKARYAGFYLLEFSNNEWYLGESINVRNRLGQHKLTYGDEVASVRLLLQNLSKPALRKREKGFIHELDGMVRGQLRNKAGAGISAGSNELVDFLDEAEQELWLEDPKKFNASDDASLKALLEGQEVKYRTAATKFRALPNSRALTNVLRSFLESCVPAPRRTEFQSWNVSCGTFDWRRAFCVSVGKMEVLAVGPDGRGFIVVRKSLVLPDQQAQRAFRKRHPGVQVDTKTLYEDSGPDVARLRATTIGDLESLLDDPAVQRAAARLVLDVMRKHPSVYSRYHCTQLVEDVYSGYQRPEAEAPLDTAEAKKLVTELADEARTLEGENGDDEVEAPQNIAMQPDDIPLFWFVNAGPKESTRNTIADFRQADEWRMDPDERYETKVMDMLPGERIAVRKRYNTKTNIPFDHRDHRVSCMDILLTGTIVENPGDGVSVKVEWDPPTAPRTWYLFTSQDTVWPLSPVHPWSRHLIDFTFHDARQDLDYWRNVSYWRARFGDN</sequence>
<dbReference type="OrthoDB" id="138787at2"/>
<evidence type="ECO:0008006" key="3">
    <source>
        <dbReference type="Google" id="ProtNLM"/>
    </source>
</evidence>
<name>A0A7M4BQ61_9ACTN</name>
<keyword evidence="2" id="KW-1185">Reference proteome</keyword>
<dbReference type="CDD" id="cd00719">
    <property type="entry name" value="GIY-YIG_SF"/>
    <property type="match status" value="1"/>
</dbReference>
<accession>A0A7M4BQ61</accession>
<evidence type="ECO:0000313" key="1">
    <source>
        <dbReference type="EMBL" id="GED96022.1"/>
    </source>
</evidence>
<dbReference type="AlphaFoldDB" id="A0A7M4BQ61"/>
<proteinExistence type="predicted"/>
<dbReference type="EMBL" id="BJOU01000001">
    <property type="protein sequence ID" value="GED96022.1"/>
    <property type="molecule type" value="Genomic_DNA"/>
</dbReference>